<keyword evidence="2" id="KW-1185">Reference proteome</keyword>
<evidence type="ECO:0000313" key="1">
    <source>
        <dbReference type="EMBL" id="KAJ1143814.1"/>
    </source>
</evidence>
<reference evidence="1" key="1">
    <citation type="journal article" date="2022" name="bioRxiv">
        <title>Sequencing and chromosome-scale assembly of the giantPleurodeles waltlgenome.</title>
        <authorList>
            <person name="Brown T."/>
            <person name="Elewa A."/>
            <person name="Iarovenko S."/>
            <person name="Subramanian E."/>
            <person name="Araus A.J."/>
            <person name="Petzold A."/>
            <person name="Susuki M."/>
            <person name="Suzuki K.-i.T."/>
            <person name="Hayashi T."/>
            <person name="Toyoda A."/>
            <person name="Oliveira C."/>
            <person name="Osipova E."/>
            <person name="Leigh N.D."/>
            <person name="Simon A."/>
            <person name="Yun M.H."/>
        </authorList>
    </citation>
    <scope>NUCLEOTIDE SEQUENCE</scope>
    <source>
        <strain evidence="1">20211129_DDA</strain>
        <tissue evidence="1">Liver</tissue>
    </source>
</reference>
<dbReference type="Proteomes" id="UP001066276">
    <property type="component" value="Chromosome 6"/>
</dbReference>
<organism evidence="1 2">
    <name type="scientific">Pleurodeles waltl</name>
    <name type="common">Iberian ribbed newt</name>
    <dbReference type="NCBI Taxonomy" id="8319"/>
    <lineage>
        <taxon>Eukaryota</taxon>
        <taxon>Metazoa</taxon>
        <taxon>Chordata</taxon>
        <taxon>Craniata</taxon>
        <taxon>Vertebrata</taxon>
        <taxon>Euteleostomi</taxon>
        <taxon>Amphibia</taxon>
        <taxon>Batrachia</taxon>
        <taxon>Caudata</taxon>
        <taxon>Salamandroidea</taxon>
        <taxon>Salamandridae</taxon>
        <taxon>Pleurodelinae</taxon>
        <taxon>Pleurodeles</taxon>
    </lineage>
</organism>
<accession>A0AAV7QVG9</accession>
<protein>
    <submittedName>
        <fullName evidence="1">Uncharacterized protein</fullName>
    </submittedName>
</protein>
<comment type="caution">
    <text evidence="1">The sequence shown here is derived from an EMBL/GenBank/DDBJ whole genome shotgun (WGS) entry which is preliminary data.</text>
</comment>
<dbReference type="AlphaFoldDB" id="A0AAV7QVG9"/>
<evidence type="ECO:0000313" key="2">
    <source>
        <dbReference type="Proteomes" id="UP001066276"/>
    </source>
</evidence>
<sequence>MPDTYLWTSWGARPRPVLGLERKNACTPRWVEYGTVSAQTLIYFFTSVPRSVAEPDTNYYRGRVSLYIPPMFYFTQKRINTHQQKKHKHIYINMKMSKHRRDDMHRLETKSLLTTTTARLLVQLADAMHASGRQHRSSALRMCGTLSVPHCTEVGLASRVGAPRATCLFLFLPSVAQPGTGPQPVIAALCPAPAVDAGIPNPASSPMWTSWGARPRPVLGRERKNACTPWWVEYGTASAQTLIYFFTSVPRSVRTRRTRYKLLQRPGGSLQYWPVLTLSLED</sequence>
<gene>
    <name evidence="1" type="ORF">NDU88_010117</name>
</gene>
<proteinExistence type="predicted"/>
<name>A0AAV7QVG9_PLEWA</name>
<dbReference type="EMBL" id="JANPWB010000010">
    <property type="protein sequence ID" value="KAJ1143814.1"/>
    <property type="molecule type" value="Genomic_DNA"/>
</dbReference>